<comment type="caution">
    <text evidence="1">The sequence shown here is derived from an EMBL/GenBank/DDBJ whole genome shotgun (WGS) entry which is preliminary data.</text>
</comment>
<evidence type="ECO:0000313" key="1">
    <source>
        <dbReference type="EMBL" id="PJE73797.1"/>
    </source>
</evidence>
<proteinExistence type="predicted"/>
<protein>
    <submittedName>
        <fullName evidence="1">Uncharacterized protein</fullName>
    </submittedName>
</protein>
<organism evidence="1 2">
    <name type="scientific">Candidatus Terrybacteria bacterium CG10_big_fil_rev_8_21_14_0_10_41_10</name>
    <dbReference type="NCBI Taxonomy" id="1975026"/>
    <lineage>
        <taxon>Bacteria</taxon>
        <taxon>Candidatus Terryibacteriota</taxon>
    </lineage>
</organism>
<name>A0A2M8LAY7_9BACT</name>
<accession>A0A2M8LAY7</accession>
<dbReference type="AlphaFoldDB" id="A0A2M8LAY7"/>
<gene>
    <name evidence="1" type="ORF">COV02_00640</name>
</gene>
<dbReference type="Proteomes" id="UP000230959">
    <property type="component" value="Unassembled WGS sequence"/>
</dbReference>
<reference evidence="2" key="1">
    <citation type="submission" date="2017-09" db="EMBL/GenBank/DDBJ databases">
        <title>Depth-based differentiation of microbial function through sediment-hosted aquifers and enrichment of novel symbionts in the deep terrestrial subsurface.</title>
        <authorList>
            <person name="Probst A.J."/>
            <person name="Ladd B."/>
            <person name="Jarett J.K."/>
            <person name="Geller-Mcgrath D.E."/>
            <person name="Sieber C.M.K."/>
            <person name="Emerson J.B."/>
            <person name="Anantharaman K."/>
            <person name="Thomas B.C."/>
            <person name="Malmstrom R."/>
            <person name="Stieglmeier M."/>
            <person name="Klingl A."/>
            <person name="Woyke T."/>
            <person name="Ryan C.M."/>
            <person name="Banfield J.F."/>
        </authorList>
    </citation>
    <scope>NUCLEOTIDE SEQUENCE [LARGE SCALE GENOMIC DNA]</scope>
</reference>
<evidence type="ECO:0000313" key="2">
    <source>
        <dbReference type="Proteomes" id="UP000230959"/>
    </source>
</evidence>
<sequence length="60" mass="6963">MSKKENRASLNLIEEYFKKSPDERSLAFERFNFGIFDSLGEIFSNSPLAIIFRLNGKFKA</sequence>
<dbReference type="EMBL" id="PFER01000012">
    <property type="protein sequence ID" value="PJE73797.1"/>
    <property type="molecule type" value="Genomic_DNA"/>
</dbReference>